<comment type="caution">
    <text evidence="5">The sequence shown here is derived from an EMBL/GenBank/DDBJ whole genome shotgun (WGS) entry which is preliminary data.</text>
</comment>
<dbReference type="RefSeq" id="WP_173569680.1">
    <property type="nucleotide sequence ID" value="NZ_WOSY01000005.1"/>
</dbReference>
<organism evidence="5 6">
    <name type="scientific">Acetobacter conturbans</name>
    <dbReference type="NCBI Taxonomy" id="1737472"/>
    <lineage>
        <taxon>Bacteria</taxon>
        <taxon>Pseudomonadati</taxon>
        <taxon>Pseudomonadota</taxon>
        <taxon>Alphaproteobacteria</taxon>
        <taxon>Acetobacterales</taxon>
        <taxon>Acetobacteraceae</taxon>
        <taxon>Acetobacter</taxon>
    </lineage>
</organism>
<keyword evidence="3" id="KW-0808">Transferase</keyword>
<accession>A0ABX0JY38</accession>
<keyword evidence="6" id="KW-1185">Reference proteome</keyword>
<evidence type="ECO:0000256" key="3">
    <source>
        <dbReference type="ARBA" id="ARBA00022679"/>
    </source>
</evidence>
<gene>
    <name evidence="5" type="ORF">GOB81_07105</name>
</gene>
<dbReference type="Pfam" id="PF00535">
    <property type="entry name" value="Glycos_transf_2"/>
    <property type="match status" value="1"/>
</dbReference>
<evidence type="ECO:0000313" key="5">
    <source>
        <dbReference type="EMBL" id="NHN88396.1"/>
    </source>
</evidence>
<evidence type="ECO:0000313" key="6">
    <source>
        <dbReference type="Proteomes" id="UP000631653"/>
    </source>
</evidence>
<name>A0ABX0JY38_9PROT</name>
<evidence type="ECO:0000256" key="2">
    <source>
        <dbReference type="ARBA" id="ARBA00022676"/>
    </source>
</evidence>
<dbReference type="EMBL" id="WOSY01000005">
    <property type="protein sequence ID" value="NHN88396.1"/>
    <property type="molecule type" value="Genomic_DNA"/>
</dbReference>
<reference evidence="5 6" key="1">
    <citation type="journal article" date="2020" name="Int. J. Syst. Evol. Microbiol.">
        <title>Novel acetic acid bacteria from cider fermentations: Acetobacter conturbans sp. nov. and Acetobacter fallax sp. nov.</title>
        <authorList>
            <person name="Sombolestani A.S."/>
            <person name="Cleenwerck I."/>
            <person name="Cnockaert M."/>
            <person name="Borremans W."/>
            <person name="Wieme A.D."/>
            <person name="De Vuyst L."/>
            <person name="Vandamme P."/>
        </authorList>
    </citation>
    <scope>NUCLEOTIDE SEQUENCE [LARGE SCALE GENOMIC DNA]</scope>
    <source>
        <strain evidence="5 6">LMG 1627</strain>
    </source>
</reference>
<dbReference type="SUPFAM" id="SSF53448">
    <property type="entry name" value="Nucleotide-diphospho-sugar transferases"/>
    <property type="match status" value="1"/>
</dbReference>
<dbReference type="Proteomes" id="UP000631653">
    <property type="component" value="Unassembled WGS sequence"/>
</dbReference>
<evidence type="ECO:0000256" key="1">
    <source>
        <dbReference type="ARBA" id="ARBA00006739"/>
    </source>
</evidence>
<evidence type="ECO:0000259" key="4">
    <source>
        <dbReference type="Pfam" id="PF00535"/>
    </source>
</evidence>
<dbReference type="InterPro" id="IPR050834">
    <property type="entry name" value="Glycosyltransf_2"/>
</dbReference>
<dbReference type="InterPro" id="IPR001173">
    <property type="entry name" value="Glyco_trans_2-like"/>
</dbReference>
<sequence>MPSHRIDVLMTTYNGAQFLPQTLNSILNQTFKDFRLIIVDDGSTDNSPEILSDFCKKDSRIQVVRQENRGIVPALCNGLTLCEAPFLARHDADDISDPTRFERELAYLETHPDCVALSAQARYIDADSADLGVVTAVKDLNLACDDSLPAHEPYLLQPLLMARSEAVRSVGGYRHLTVSEDSDLCWRLQEIGRLHILPEVLGSYRRHANSITTTSVMRGRQIAIWSQLAALSAQRRRHGKPDITFSEDLMQKLNAESTLEGMMKVALPVCMTEERSWFSMAVCAKLLEVCYYRPYEPDRSDIIFIKKTINANKELYNSGKGDFLKRAMHAASSRLLIEGRIGDALSLTEWQRWPSLVPRTILRVVLSEETRVRIRRFLARSKKSNTNSGGL</sequence>
<proteinExistence type="inferred from homology"/>
<comment type="similarity">
    <text evidence="1">Belongs to the glycosyltransferase 2 family.</text>
</comment>
<protein>
    <submittedName>
        <fullName evidence="5">Glycosyltransferase</fullName>
    </submittedName>
</protein>
<dbReference type="Gene3D" id="3.90.550.10">
    <property type="entry name" value="Spore Coat Polysaccharide Biosynthesis Protein SpsA, Chain A"/>
    <property type="match status" value="1"/>
</dbReference>
<dbReference type="InterPro" id="IPR029044">
    <property type="entry name" value="Nucleotide-diphossugar_trans"/>
</dbReference>
<dbReference type="PANTHER" id="PTHR43685:SF5">
    <property type="entry name" value="GLYCOSYLTRANSFERASE EPSE-RELATED"/>
    <property type="match status" value="1"/>
</dbReference>
<feature type="domain" description="Glycosyltransferase 2-like" evidence="4">
    <location>
        <begin position="8"/>
        <end position="125"/>
    </location>
</feature>
<dbReference type="PANTHER" id="PTHR43685">
    <property type="entry name" value="GLYCOSYLTRANSFERASE"/>
    <property type="match status" value="1"/>
</dbReference>
<keyword evidence="2" id="KW-0328">Glycosyltransferase</keyword>